<dbReference type="SMART" id="SM00560">
    <property type="entry name" value="LamGL"/>
    <property type="match status" value="1"/>
</dbReference>
<dbReference type="GO" id="GO:0030246">
    <property type="term" value="F:carbohydrate binding"/>
    <property type="evidence" value="ECO:0007669"/>
    <property type="project" value="UniProtKB-KW"/>
</dbReference>
<dbReference type="InterPro" id="IPR006558">
    <property type="entry name" value="LamG-like"/>
</dbReference>
<dbReference type="RefSeq" id="WP_132216472.1">
    <property type="nucleotide sequence ID" value="NZ_SLWN01000024.1"/>
</dbReference>
<protein>
    <submittedName>
        <fullName evidence="4">Concanavalin A-like lectin/glucanase superfamily protein</fullName>
    </submittedName>
</protein>
<keyword evidence="2" id="KW-1015">Disulfide bond</keyword>
<dbReference type="Pfam" id="PF13385">
    <property type="entry name" value="Laminin_G_3"/>
    <property type="match status" value="2"/>
</dbReference>
<evidence type="ECO:0000313" key="5">
    <source>
        <dbReference type="Proteomes" id="UP000294508"/>
    </source>
</evidence>
<keyword evidence="4" id="KW-0430">Lectin</keyword>
<reference evidence="4 5" key="1">
    <citation type="journal article" date="2015" name="Stand. Genomic Sci.">
        <title>Genomic Encyclopedia of Bacterial and Archaeal Type Strains, Phase III: the genomes of soil and plant-associated and newly described type strains.</title>
        <authorList>
            <person name="Whitman W.B."/>
            <person name="Woyke T."/>
            <person name="Klenk H.P."/>
            <person name="Zhou Y."/>
            <person name="Lilburn T.G."/>
            <person name="Beck B.J."/>
            <person name="De Vos P."/>
            <person name="Vandamme P."/>
            <person name="Eisen J.A."/>
            <person name="Garrity G."/>
            <person name="Hugenholtz P."/>
            <person name="Kyrpides N.C."/>
        </authorList>
    </citation>
    <scope>NUCLEOTIDE SEQUENCE [LARGE SCALE GENOMIC DNA]</scope>
    <source>
        <strain evidence="4 5">VKM Ac-2572</strain>
    </source>
</reference>
<feature type="domain" description="LamG-like jellyroll fold" evidence="3">
    <location>
        <begin position="73"/>
        <end position="208"/>
    </location>
</feature>
<proteinExistence type="predicted"/>
<evidence type="ECO:0000256" key="2">
    <source>
        <dbReference type="ARBA" id="ARBA00023157"/>
    </source>
</evidence>
<keyword evidence="1" id="KW-0732">Signal</keyword>
<name>A0A4R2GUK1_9ACTN</name>
<dbReference type="EMBL" id="SLWN01000024">
    <property type="protein sequence ID" value="TCO14362.1"/>
    <property type="molecule type" value="Genomic_DNA"/>
</dbReference>
<evidence type="ECO:0000259" key="3">
    <source>
        <dbReference type="SMART" id="SM00560"/>
    </source>
</evidence>
<dbReference type="Gene3D" id="2.60.120.200">
    <property type="match status" value="3"/>
</dbReference>
<organism evidence="4 5">
    <name type="scientific">Kribbella steppae</name>
    <dbReference type="NCBI Taxonomy" id="2512223"/>
    <lineage>
        <taxon>Bacteria</taxon>
        <taxon>Bacillati</taxon>
        <taxon>Actinomycetota</taxon>
        <taxon>Actinomycetes</taxon>
        <taxon>Propionibacteriales</taxon>
        <taxon>Kribbellaceae</taxon>
        <taxon>Kribbella</taxon>
    </lineage>
</organism>
<comment type="caution">
    <text evidence="4">The sequence shown here is derived from an EMBL/GenBank/DDBJ whole genome shotgun (WGS) entry which is preliminary data.</text>
</comment>
<dbReference type="OrthoDB" id="3796607at2"/>
<evidence type="ECO:0000256" key="1">
    <source>
        <dbReference type="ARBA" id="ARBA00022729"/>
    </source>
</evidence>
<dbReference type="Proteomes" id="UP000294508">
    <property type="component" value="Unassembled WGS sequence"/>
</dbReference>
<sequence length="655" mass="68562">MAQSAGYTFNADTVDGTTVRDVAGYFLHGTIVGSAALVAGKYGNGLNCTGGAMHVVVRPPKAGDSFYPLSTDGGLSVAAWVKLNDNTSAARCIASAASGSTLNWAVYASNASGNVEARLAGATYSTSTSIRDGLQHHVLVTYDATTSIDTVKIAVDGVQVLSVNSTATMTYSGTEVTMEAGRNTLTGTEALNGIIDDLRWWNDPVEAAYWPTLVAAEQIDFQLAIYPFDHDTAEDFGSYGHDLAVAPSASFTTGLYGRALVSGTAAAGASGVVDFPDCDRLAICGWLRLDTAPVGTPAPILAINETAGSTRVRVVVNTDRTVTATWTTIDDGTVSVTSTAALTVGEWTRFQFAINPTYVQVRLDSSQTTENIGDGVPHVTPAIDGLDRLYVGGDASVGGQVSYDYVTFTKNFLAEVTSGYWSGAPVVTPYRPANVARGVYHFNENTGTVVDDKSPSGNDLSLTAAGSWVTGVQGSALGANGTGPGASRTAFTWPASPPGWAFSAWVKCRASSSGARFLVLRNASDEVAHAGWLDGVFWVRLFGASGTTGILSSSRGPIAAETWTHVAASCDQKAVQLFLDGKRFTIEPYAMGPLLQPTELNVGGDNPDSSVADVDDLRLFDTPISAANVEWLYQNPGQYYDSAPTAAFAAWGVPL</sequence>
<accession>A0A4R2GUK1</accession>
<keyword evidence="5" id="KW-1185">Reference proteome</keyword>
<dbReference type="InterPro" id="IPR013320">
    <property type="entry name" value="ConA-like_dom_sf"/>
</dbReference>
<evidence type="ECO:0000313" key="4">
    <source>
        <dbReference type="EMBL" id="TCO14362.1"/>
    </source>
</evidence>
<dbReference type="SUPFAM" id="SSF49899">
    <property type="entry name" value="Concanavalin A-like lectins/glucanases"/>
    <property type="match status" value="3"/>
</dbReference>
<dbReference type="AlphaFoldDB" id="A0A4R2GUK1"/>
<gene>
    <name evidence="4" type="ORF">EV652_12454</name>
</gene>